<dbReference type="OrthoDB" id="383264at2759"/>
<dbReference type="AlphaFoldDB" id="A0A1B1E5E9"/>
<feature type="compositionally biased region" description="Basic and acidic residues" evidence="1">
    <location>
        <begin position="287"/>
        <end position="302"/>
    </location>
</feature>
<dbReference type="Pfam" id="PF12879">
    <property type="entry name" value="SICA_C"/>
    <property type="match status" value="1"/>
</dbReference>
<sequence length="741" mass="84345">MGEFQYFAEFMEEWLTRKGASKTNADVLLERIEESMDHMLQNIYQDADLEEKVYCNELDNNNEPKLKDEASIELCKILIRIFYWIGGLRQRGDKEKRIWEWIKEVLTAPDEKKLQDYLRCIMGKIVIVRIFGKHCRLNEVTPIVKKAIDETKGEKGFQKEHEKCEKIDFQSLSIGGKFFSEEIEKSIMQDKLRRGETIKRIKEQGKCGGKNFYNETENNKIKGKWKSTAELLGLKDEDHLQELIADSNTWSRGGLDKILCYVRDKGGIEKVKGILVQGYNSVDGEYRKSTEKAQRSGEDRCASYHTGRGTNEEDSPLPSVIQRFSSGQSNKSPATDASPATSNAENESSVQTKPTEGDPVVEKAKDDVVSDDKKDGDVIAGVGGSTLTQLTGQKDASLPPNPNTAPISSGNSAGSTFSTPEGTGSDPKTEITAVLAATPIDTSASSQAPIRTPVQTPQYFGLFGPQKKRYKRMTQIPRPPLEEHNDGTDLTISYAPHGYRMIKTRHPTHKVEMLSAEPIHRKLNKTTIIDIHLESLNECPNQNHESELMSKGDFLQIIVEEFMKFGFMNKGNIKGGTKEHNVSFSENGHPSLTCNVPYWIAWIEKNKIMLEEIKTQPWFYDLKVSWNEYQSDSEQSLLNDDVPSMESHKKELWRIWVRKQHSLMEANGQTDWFKHLLDNIEEVNGAEKLEQQQLCQVSYKPNNRLTVKLWMLILALVFEECEMEENVCNKDLYLDHLLQSI</sequence>
<dbReference type="Pfam" id="PF12887">
    <property type="entry name" value="SICA_alpha"/>
    <property type="match status" value="1"/>
</dbReference>
<dbReference type="KEGG" id="pcot:PCOAH_00040500"/>
<feature type="compositionally biased region" description="Polar residues" evidence="1">
    <location>
        <begin position="385"/>
        <end position="394"/>
    </location>
</feature>
<feature type="compositionally biased region" description="Polar residues" evidence="1">
    <location>
        <begin position="404"/>
        <end position="422"/>
    </location>
</feature>
<protein>
    <submittedName>
        <fullName evidence="4">SICA-like antigen</fullName>
    </submittedName>
</protein>
<feature type="domain" description="Schizont-infected cell agglutination extracellular alpha" evidence="3">
    <location>
        <begin position="9"/>
        <end position="185"/>
    </location>
</feature>
<dbReference type="EMBL" id="CP016250">
    <property type="protein sequence ID" value="ANQ10197.1"/>
    <property type="molecule type" value="Genomic_DNA"/>
</dbReference>
<gene>
    <name evidence="4" type="ORF">PCOAH_00040500</name>
</gene>
<feature type="compositionally biased region" description="Polar residues" evidence="1">
    <location>
        <begin position="322"/>
        <end position="354"/>
    </location>
</feature>
<name>A0A1B1E5E9_9APIC</name>
<feature type="compositionally biased region" description="Basic and acidic residues" evidence="1">
    <location>
        <begin position="360"/>
        <end position="377"/>
    </location>
</feature>
<evidence type="ECO:0000256" key="1">
    <source>
        <dbReference type="SAM" id="MobiDB-lite"/>
    </source>
</evidence>
<dbReference type="GeneID" id="30910781"/>
<organism evidence="4 5">
    <name type="scientific">Plasmodium coatneyi</name>
    <dbReference type="NCBI Taxonomy" id="208452"/>
    <lineage>
        <taxon>Eukaryota</taxon>
        <taxon>Sar</taxon>
        <taxon>Alveolata</taxon>
        <taxon>Apicomplexa</taxon>
        <taxon>Aconoidasida</taxon>
        <taxon>Haemosporida</taxon>
        <taxon>Plasmodiidae</taxon>
        <taxon>Plasmodium</taxon>
    </lineage>
</organism>
<reference evidence="5" key="1">
    <citation type="submission" date="2016-06" db="EMBL/GenBank/DDBJ databases">
        <title>First high quality genome sequence of Plasmodium coatneyi using continuous long reads from single molecule, real-time sequencing.</title>
        <authorList>
            <person name="Chien J.-T."/>
            <person name="Pakala S.B."/>
            <person name="Geraldo J.A."/>
            <person name="Lapp S.A."/>
            <person name="Barnwell J.W."/>
            <person name="Kissinger J.C."/>
            <person name="Galinski M.R."/>
            <person name="Humphrey J.C."/>
        </authorList>
    </citation>
    <scope>NUCLEOTIDE SEQUENCE [LARGE SCALE GENOMIC DNA]</scope>
    <source>
        <strain evidence="5">Hackeri</strain>
    </source>
</reference>
<accession>A0A1B1E5E9</accession>
<dbReference type="InterPro" id="IPR024290">
    <property type="entry name" value="SICA_extracell_a"/>
</dbReference>
<keyword evidence="5" id="KW-1185">Reference proteome</keyword>
<evidence type="ECO:0000313" key="4">
    <source>
        <dbReference type="EMBL" id="ANQ10197.1"/>
    </source>
</evidence>
<feature type="domain" description="Schizont-infected cell agglutination C-terminal" evidence="2">
    <location>
        <begin position="459"/>
        <end position="570"/>
    </location>
</feature>
<dbReference type="Proteomes" id="UP000092716">
    <property type="component" value="Chromosome 12"/>
</dbReference>
<dbReference type="InterPro" id="IPR024288">
    <property type="entry name" value="SICA_C"/>
</dbReference>
<dbReference type="RefSeq" id="XP_019916892.1">
    <property type="nucleotide sequence ID" value="XM_020060838.1"/>
</dbReference>
<feature type="region of interest" description="Disordered" evidence="1">
    <location>
        <begin position="287"/>
        <end position="428"/>
    </location>
</feature>
<dbReference type="VEuPathDB" id="PlasmoDB:PCOAH_00040500"/>
<evidence type="ECO:0000313" key="5">
    <source>
        <dbReference type="Proteomes" id="UP000092716"/>
    </source>
</evidence>
<evidence type="ECO:0000259" key="2">
    <source>
        <dbReference type="Pfam" id="PF12879"/>
    </source>
</evidence>
<evidence type="ECO:0000259" key="3">
    <source>
        <dbReference type="Pfam" id="PF12887"/>
    </source>
</evidence>
<proteinExistence type="predicted"/>